<evidence type="ECO:0000313" key="1">
    <source>
        <dbReference type="EMBL" id="AFM12067.1"/>
    </source>
</evidence>
<name>I4B460_TURPD</name>
<evidence type="ECO:0008006" key="3">
    <source>
        <dbReference type="Google" id="ProtNLM"/>
    </source>
</evidence>
<dbReference type="PATRIC" id="fig|869212.3.peg.1407"/>
<accession>I4B460</accession>
<dbReference type="HOGENOM" id="CLU_619541_0_0_12"/>
<dbReference type="EMBL" id="CP002959">
    <property type="protein sequence ID" value="AFM12067.1"/>
    <property type="molecule type" value="Genomic_DNA"/>
</dbReference>
<dbReference type="STRING" id="869212.Turpa_1419"/>
<protein>
    <recommendedName>
        <fullName evidence="3">PpiC domain-containing protein</fullName>
    </recommendedName>
</protein>
<reference evidence="1 2" key="1">
    <citation type="submission" date="2012-06" db="EMBL/GenBank/DDBJ databases">
        <title>The complete chromosome of genome of Turneriella parva DSM 21527.</title>
        <authorList>
            <consortium name="US DOE Joint Genome Institute (JGI-PGF)"/>
            <person name="Lucas S."/>
            <person name="Han J."/>
            <person name="Lapidus A."/>
            <person name="Bruce D."/>
            <person name="Goodwin L."/>
            <person name="Pitluck S."/>
            <person name="Peters L."/>
            <person name="Kyrpides N."/>
            <person name="Mavromatis K."/>
            <person name="Ivanova N."/>
            <person name="Mikhailova N."/>
            <person name="Chertkov O."/>
            <person name="Detter J.C."/>
            <person name="Tapia R."/>
            <person name="Han C."/>
            <person name="Land M."/>
            <person name="Hauser L."/>
            <person name="Markowitz V."/>
            <person name="Cheng J.-F."/>
            <person name="Hugenholtz P."/>
            <person name="Woyke T."/>
            <person name="Wu D."/>
            <person name="Gronow S."/>
            <person name="Wellnitz S."/>
            <person name="Brambilla E."/>
            <person name="Klenk H.-P."/>
            <person name="Eisen J.A."/>
        </authorList>
    </citation>
    <scope>NUCLEOTIDE SEQUENCE [LARGE SCALE GENOMIC DNA]</scope>
    <source>
        <strain evidence="2">ATCC BAA-1111 / DSM 21527 / NCTC 11395 / H</strain>
    </source>
</reference>
<proteinExistence type="predicted"/>
<dbReference type="AlphaFoldDB" id="I4B460"/>
<organism evidence="1 2">
    <name type="scientific">Turneriella parva (strain ATCC BAA-1111 / DSM 21527 / NCTC 11395 / H)</name>
    <name type="common">Leptospira parva</name>
    <dbReference type="NCBI Taxonomy" id="869212"/>
    <lineage>
        <taxon>Bacteria</taxon>
        <taxon>Pseudomonadati</taxon>
        <taxon>Spirochaetota</taxon>
        <taxon>Spirochaetia</taxon>
        <taxon>Leptospirales</taxon>
        <taxon>Leptospiraceae</taxon>
        <taxon>Turneriella</taxon>
    </lineage>
</organism>
<gene>
    <name evidence="1" type="ordered locus">Turpa_1419</name>
</gene>
<keyword evidence="2" id="KW-1185">Reference proteome</keyword>
<dbReference type="Proteomes" id="UP000006048">
    <property type="component" value="Chromosome"/>
</dbReference>
<dbReference type="KEGG" id="tpx:Turpa_1419"/>
<sequence length="442" mass="50925">MYLKLRRVAAVVKKPVPGSIRRALLLVGCLVGPVLSTACSKFVYEHDAGRLSRGSFLFMKNIYYQGQFEEEETLAKRNQAIVDDMATVEGIGALAKKKGILDDPSYPEYMFRQERSRHAKAAIWFWQQKYKEKFNWQMLFSAEKLSYDEKSFARSVAEAIRSAKPIEDLYVASFEGKPIVYKNLRSVMSVSDYAQLPALNEAAMLSGMRDVLKAWLEKQIHDRVAWSMSADEAELRRFDHNRVSTLYLKVRYGKAGKGIYPGSMDKIPLTATEIYDHYHKLQNTLADVLWVRAAYTVVADDNRAEEVMEKLEKGANLAELAAKYASEPKFIKTASPMKIMGYDRRQGVDAREKREYYDRLIIDMAARDVAKPEPYLGKDGVVIVKIYEVSRSLEKVKLQDVSWKVENDLRTKMLNSIYEPDIKDARDKLRFRFNQRLIDRLN</sequence>
<evidence type="ECO:0000313" key="2">
    <source>
        <dbReference type="Proteomes" id="UP000006048"/>
    </source>
</evidence>